<evidence type="ECO:0000313" key="2">
    <source>
        <dbReference type="EMBL" id="GHO90446.1"/>
    </source>
</evidence>
<dbReference type="EMBL" id="BNJK01000001">
    <property type="protein sequence ID" value="GHO90446.1"/>
    <property type="molecule type" value="Genomic_DNA"/>
</dbReference>
<sequence length="106" mass="11849">MNQWIWNLRLDLGQHLSPFPLCLTEFAPAAELSSVQAIEPIQEQLEVIPFVQPPYRKGDPVGECDREVNAPSHREKEAKSRRVGAAGAPAFRLFCQRTSPTGLTHV</sequence>
<reference evidence="2" key="1">
    <citation type="submission" date="2020-10" db="EMBL/GenBank/DDBJ databases">
        <title>Taxonomic study of unclassified bacteria belonging to the class Ktedonobacteria.</title>
        <authorList>
            <person name="Yabe S."/>
            <person name="Wang C.M."/>
            <person name="Zheng Y."/>
            <person name="Sakai Y."/>
            <person name="Cavaletti L."/>
            <person name="Monciardini P."/>
            <person name="Donadio S."/>
        </authorList>
    </citation>
    <scope>NUCLEOTIDE SEQUENCE</scope>
    <source>
        <strain evidence="2">ID150040</strain>
    </source>
</reference>
<gene>
    <name evidence="2" type="ORF">KSF_004940</name>
</gene>
<name>A0A8J3I9L1_9CHLR</name>
<organism evidence="2 3">
    <name type="scientific">Reticulibacter mediterranei</name>
    <dbReference type="NCBI Taxonomy" id="2778369"/>
    <lineage>
        <taxon>Bacteria</taxon>
        <taxon>Bacillati</taxon>
        <taxon>Chloroflexota</taxon>
        <taxon>Ktedonobacteria</taxon>
        <taxon>Ktedonobacterales</taxon>
        <taxon>Reticulibacteraceae</taxon>
        <taxon>Reticulibacter</taxon>
    </lineage>
</organism>
<evidence type="ECO:0000313" key="3">
    <source>
        <dbReference type="Proteomes" id="UP000597444"/>
    </source>
</evidence>
<feature type="compositionally biased region" description="Basic and acidic residues" evidence="1">
    <location>
        <begin position="58"/>
        <end position="80"/>
    </location>
</feature>
<feature type="region of interest" description="Disordered" evidence="1">
    <location>
        <begin position="58"/>
        <end position="84"/>
    </location>
</feature>
<protein>
    <submittedName>
        <fullName evidence="2">Uncharacterized protein</fullName>
    </submittedName>
</protein>
<dbReference type="RefSeq" id="WP_220201410.1">
    <property type="nucleotide sequence ID" value="NZ_BNJK01000001.1"/>
</dbReference>
<proteinExistence type="predicted"/>
<dbReference type="Proteomes" id="UP000597444">
    <property type="component" value="Unassembled WGS sequence"/>
</dbReference>
<evidence type="ECO:0000256" key="1">
    <source>
        <dbReference type="SAM" id="MobiDB-lite"/>
    </source>
</evidence>
<keyword evidence="3" id="KW-1185">Reference proteome</keyword>
<accession>A0A8J3I9L1</accession>
<comment type="caution">
    <text evidence="2">The sequence shown here is derived from an EMBL/GenBank/DDBJ whole genome shotgun (WGS) entry which is preliminary data.</text>
</comment>
<dbReference type="AlphaFoldDB" id="A0A8J3I9L1"/>